<evidence type="ECO:0000313" key="1">
    <source>
        <dbReference type="EMBL" id="JAP13552.1"/>
    </source>
</evidence>
<protein>
    <submittedName>
        <fullName evidence="1">Putative ovule protein</fullName>
    </submittedName>
</protein>
<dbReference type="AlphaFoldDB" id="A0A0V0H1G9"/>
<dbReference type="EMBL" id="GEDG01027869">
    <property type="protein sequence ID" value="JAP13552.1"/>
    <property type="molecule type" value="Transcribed_RNA"/>
</dbReference>
<reference evidence="1" key="1">
    <citation type="submission" date="2015-12" db="EMBL/GenBank/DDBJ databases">
        <title>Gene expression during late stages of embryo sac development: a critical building block for successful pollen-pistil interactions.</title>
        <authorList>
            <person name="Liu Y."/>
            <person name="Joly V."/>
            <person name="Sabar M."/>
            <person name="Matton D.P."/>
        </authorList>
    </citation>
    <scope>NUCLEOTIDE SEQUENCE</scope>
</reference>
<accession>A0A0V0H1G9</accession>
<proteinExistence type="predicted"/>
<name>A0A0V0H1G9_SOLCH</name>
<organism evidence="1">
    <name type="scientific">Solanum chacoense</name>
    <name type="common">Chaco potato</name>
    <dbReference type="NCBI Taxonomy" id="4108"/>
    <lineage>
        <taxon>Eukaryota</taxon>
        <taxon>Viridiplantae</taxon>
        <taxon>Streptophyta</taxon>
        <taxon>Embryophyta</taxon>
        <taxon>Tracheophyta</taxon>
        <taxon>Spermatophyta</taxon>
        <taxon>Magnoliopsida</taxon>
        <taxon>eudicotyledons</taxon>
        <taxon>Gunneridae</taxon>
        <taxon>Pentapetalae</taxon>
        <taxon>asterids</taxon>
        <taxon>lamiids</taxon>
        <taxon>Solanales</taxon>
        <taxon>Solanaceae</taxon>
        <taxon>Solanoideae</taxon>
        <taxon>Solaneae</taxon>
        <taxon>Solanum</taxon>
    </lineage>
</organism>
<sequence>MEDSPVEQEVRGMGVRNHRYQNRGLLFKWLWRFNQNEGALWRVVVTKKYGREHNWSTKITNSAHGVVSVWKHIRSFWDDLGRNTDFGR</sequence>